<sequence>MEKMCDNLNLNQHVDINIFAFGCAPHILNLLSKDLSVREVKEQVVHVVKYFRNNHFANAKYKKEQGKQLILPQDVRWNTFTDCLESYLAAWPKLIKICEENKENIDRVVAQKLSNIIKRSAEDMLQISKPISVALDRLQASYAILSDTVQCFIELEATFGSNGASAEQINALKMRKNQAITPAHLLAFLIDPTKNNHKLTTEERVSAMDFALKYYQNIGLLPLIIKYEAKSESFTEIMFTEEIKKLILAEDFVDDMQAMTTSITNEQCCNNTEDCLGSTQLAKRRYYTDEELLRYLENSDEEPFSSGSDEEYQPNDEDEDIEESEVITDFIASRIIVADNYYTSLPLAEYLKGRNTDLCGTLRKNKRNLPEEVVKAKLRRGEQIARQKDNLYTVLKWHDKRDVLMISTCHGDGMSNVTTKRGDIMKPDAIIDYNDAKKGIDISDQLASFHSPLRKSLTWYKKIAIDFLFQVAIINARCIYNELADGLKLTVLQVQEHLVRHFLGPVASTTERNQPQKSSISCSSPRSSIASSSNSGHSLQEIPRKAQSPKGAMSN</sequence>
<evidence type="ECO:0000313" key="3">
    <source>
        <dbReference type="EMBL" id="CAG5001746.1"/>
    </source>
</evidence>
<gene>
    <name evidence="3" type="ORF">PAPOLLO_LOCUS13976</name>
</gene>
<dbReference type="AlphaFoldDB" id="A0A8S3X4K9"/>
<reference evidence="3" key="1">
    <citation type="submission" date="2021-04" db="EMBL/GenBank/DDBJ databases">
        <authorList>
            <person name="Tunstrom K."/>
        </authorList>
    </citation>
    <scope>NUCLEOTIDE SEQUENCE</scope>
</reference>
<dbReference type="PANTHER" id="PTHR46599">
    <property type="entry name" value="PIGGYBAC TRANSPOSABLE ELEMENT-DERIVED PROTEIN 4"/>
    <property type="match status" value="1"/>
</dbReference>
<dbReference type="EMBL" id="CAJQZP010000945">
    <property type="protein sequence ID" value="CAG5001746.1"/>
    <property type="molecule type" value="Genomic_DNA"/>
</dbReference>
<feature type="region of interest" description="Disordered" evidence="1">
    <location>
        <begin position="508"/>
        <end position="555"/>
    </location>
</feature>
<proteinExistence type="predicted"/>
<comment type="caution">
    <text evidence="3">The sequence shown here is derived from an EMBL/GenBank/DDBJ whole genome shotgun (WGS) entry which is preliminary data.</text>
</comment>
<dbReference type="PANTHER" id="PTHR46599:SF3">
    <property type="entry name" value="PIGGYBAC TRANSPOSABLE ELEMENT-DERIVED PROTEIN 4"/>
    <property type="match status" value="1"/>
</dbReference>
<dbReference type="Pfam" id="PF13843">
    <property type="entry name" value="DDE_Tnp_1_7"/>
    <property type="match status" value="1"/>
</dbReference>
<protein>
    <submittedName>
        <fullName evidence="3">(apollo) hypothetical protein</fullName>
    </submittedName>
</protein>
<feature type="compositionally biased region" description="Low complexity" evidence="1">
    <location>
        <begin position="518"/>
        <end position="538"/>
    </location>
</feature>
<organism evidence="3 4">
    <name type="scientific">Parnassius apollo</name>
    <name type="common">Apollo butterfly</name>
    <name type="synonym">Papilio apollo</name>
    <dbReference type="NCBI Taxonomy" id="110799"/>
    <lineage>
        <taxon>Eukaryota</taxon>
        <taxon>Metazoa</taxon>
        <taxon>Ecdysozoa</taxon>
        <taxon>Arthropoda</taxon>
        <taxon>Hexapoda</taxon>
        <taxon>Insecta</taxon>
        <taxon>Pterygota</taxon>
        <taxon>Neoptera</taxon>
        <taxon>Endopterygota</taxon>
        <taxon>Lepidoptera</taxon>
        <taxon>Glossata</taxon>
        <taxon>Ditrysia</taxon>
        <taxon>Papilionoidea</taxon>
        <taxon>Papilionidae</taxon>
        <taxon>Parnassiinae</taxon>
        <taxon>Parnassini</taxon>
        <taxon>Parnassius</taxon>
        <taxon>Parnassius</taxon>
    </lineage>
</organism>
<evidence type="ECO:0000256" key="1">
    <source>
        <dbReference type="SAM" id="MobiDB-lite"/>
    </source>
</evidence>
<keyword evidence="4" id="KW-1185">Reference proteome</keyword>
<feature type="compositionally biased region" description="Polar residues" evidence="1">
    <location>
        <begin position="508"/>
        <end position="517"/>
    </location>
</feature>
<evidence type="ECO:0000313" key="4">
    <source>
        <dbReference type="Proteomes" id="UP000691718"/>
    </source>
</evidence>
<dbReference type="OrthoDB" id="5876240at2759"/>
<accession>A0A8S3X4K9</accession>
<feature type="region of interest" description="Disordered" evidence="1">
    <location>
        <begin position="298"/>
        <end position="321"/>
    </location>
</feature>
<evidence type="ECO:0000259" key="2">
    <source>
        <dbReference type="Pfam" id="PF13843"/>
    </source>
</evidence>
<feature type="domain" description="PiggyBac transposable element-derived protein" evidence="2">
    <location>
        <begin position="333"/>
        <end position="476"/>
    </location>
</feature>
<dbReference type="InterPro" id="IPR029526">
    <property type="entry name" value="PGBD"/>
</dbReference>
<name>A0A8S3X4K9_PARAO</name>
<dbReference type="Proteomes" id="UP000691718">
    <property type="component" value="Unassembled WGS sequence"/>
</dbReference>